<comment type="caution">
    <text evidence="6">The sequence shown here is derived from an EMBL/GenBank/DDBJ whole genome shotgun (WGS) entry which is preliminary data.</text>
</comment>
<feature type="region of interest" description="Disordered" evidence="4">
    <location>
        <begin position="555"/>
        <end position="578"/>
    </location>
</feature>
<evidence type="ECO:0000313" key="6">
    <source>
        <dbReference type="EMBL" id="KAK2646164.1"/>
    </source>
</evidence>
<keyword evidence="7" id="KW-1185">Reference proteome</keyword>
<dbReference type="Pfam" id="PF07496">
    <property type="entry name" value="zf-CW"/>
    <property type="match status" value="1"/>
</dbReference>
<dbReference type="PANTHER" id="PTHR46524:SF12">
    <property type="entry name" value="CW-TYPE DOMAIN-CONTAINING PROTEIN"/>
    <property type="match status" value="1"/>
</dbReference>
<feature type="compositionally biased region" description="Basic and acidic residues" evidence="4">
    <location>
        <begin position="747"/>
        <end position="758"/>
    </location>
</feature>
<keyword evidence="1" id="KW-0479">Metal-binding</keyword>
<dbReference type="Proteomes" id="UP001280121">
    <property type="component" value="Unassembled WGS sequence"/>
</dbReference>
<sequence length="1585" mass="174785">MNIVHCWGLKMEENSQGEAHCYKNVDYNIDPDTDLSYIDEKIQNVLGHHLKDFEGGVSVENLGAKFGGYGSFLPTYERSPCIRLCPKSPQRDSTATKSLNKLSTAGPSQNLKPTLNAPPSVRLGATSCSDLPLQNSGVPSGVVSASHDLDASSAEVAKKLIMKDKSLNKMGHPADQRTLRLRIKMSSDKVAQKNAAIYSGLGLDNSPSSSRETAEESRLIKSLSQGSADGSPTSILQAMTSFPVPGDVLISPLHDSLFCLMRKERLSRSCELVSSLKGRQEHPATLAEASVASMGNGQLLKEKNAKSVEKSDRLVELKHGGDMKFESGTTFLVKKTSENETSGGKKIYSNDLRCAPLPNSLCTFYSMKGTGIASELSREADKNWNRDDLVSSNLPTEELLESMSGKENGKSQKGNGKSNLMEKVQEQKWINPQNDVLKLKASVPLKFHSDGSKCKEDVVARSEQKVGKKSAIHVEDETNKCNGRTKLSSKVKKSKRNQTKGKVVAVSIMESSMDGTDLVPKGTVSSTSRDASKCKSKMLKLKLQKDVNEARDFHRESLDSKLEQKNDSSERPSSDKTKFSSLHKFGVKLKQNALLDKSKEKFGGKKVDDRAIPETSIKDVPRLGPYATEGGHAFEMVPAAMGPQDNWVCCDSCQTWRLLPFGTTDEDLPDRWSCSMQSWLPGLNRCDVSEEETTKAIHALCKLPVPEGQNNLQYYANGTASVITSTHGIHLDQNHQSLNFPAVSIGGKEKHSSKEKSKSGGNGGRIQMSKSTQTYLQDSMKSRSSNDMNQPPTGSNLVKKSNSFYINKPCNLDMEKHITIQKEKHMNGGDAKKLKMENKRHADQHGYGTSKKAKIEDADVADKHRNSDVELGRVGLKPSAGLQTQASGKNMLKYELSYSEDVKCDTKDRIVLSIKESGDQPQVSSDHGSLDMRVQDKRDTSAKKRNRQDNQNGHDCKEYAKEESSESGFRRVNKFRIKKTDGKDSSANKGADSKFNKNGRVAPVLSGCKVHPIDVIRDVRSIDKDQQLQKLRKKVVSQRTLDGVDSMRRDFGCGEVSVAATSSSSKVSGSCKNGANFKEVKGSPVDSVSSSPFRSFYTDKLTSRADNIRKNDGGTDFLPVNGNPKKCWDGEGNEDKMKVSDGSSENGDLYLKKSMKNESEVDFDRHALCSEIMSEKNSPDRAKSKCYQDDKHLISKGNFGGRSLNDYRTEKQFIPEEHDDSNVKLCGRTTRKVASQQKLIQDFEGVIKANQLQIESVSHCVSEDAQKTQHDLSVPGSKQGNVFDELPIDDSCKFDDVLKASRYPGNVGNNNGACHSLGRRTLDLHEVKDLNASSPRSMKPFSHNATNALKEAQKLRDYADRLKNSGFDFESKEAYFQAALKFLHGASLLETCSGEGGRHGEMTQIQVYSTAAKLFEFCAHEYERRQEMAAAALAYKCMEVAYMRVVYCKYSSASRDRNELQSTLNMAPQGESPSSSASDVDNLNNQATDKATLSKATVSHVTGNHVIVARHLPQFVRLFDFTQDANFAMEASRKSQDAFASANVTMGEAQNRECITTIKRVIDFSFQDVEALIRLVRLAVEAINR</sequence>
<evidence type="ECO:0000256" key="1">
    <source>
        <dbReference type="ARBA" id="ARBA00022723"/>
    </source>
</evidence>
<feature type="compositionally biased region" description="Basic and acidic residues" evidence="4">
    <location>
        <begin position="978"/>
        <end position="995"/>
    </location>
</feature>
<evidence type="ECO:0000256" key="3">
    <source>
        <dbReference type="ARBA" id="ARBA00022833"/>
    </source>
</evidence>
<reference evidence="6" key="1">
    <citation type="journal article" date="2023" name="Plant J.">
        <title>Genome sequences and population genomics provide insights into the demographic history, inbreeding, and mutation load of two 'living fossil' tree species of Dipteronia.</title>
        <authorList>
            <person name="Feng Y."/>
            <person name="Comes H.P."/>
            <person name="Chen J."/>
            <person name="Zhu S."/>
            <person name="Lu R."/>
            <person name="Zhang X."/>
            <person name="Li P."/>
            <person name="Qiu J."/>
            <person name="Olsen K.M."/>
            <person name="Qiu Y."/>
        </authorList>
    </citation>
    <scope>NUCLEOTIDE SEQUENCE</scope>
    <source>
        <strain evidence="6">KIB01</strain>
    </source>
</reference>
<feature type="region of interest" description="Disordered" evidence="4">
    <location>
        <begin position="915"/>
        <end position="995"/>
    </location>
</feature>
<dbReference type="Gene3D" id="3.30.40.100">
    <property type="match status" value="1"/>
</dbReference>
<protein>
    <recommendedName>
        <fullName evidence="5">CW-type domain-containing protein</fullName>
    </recommendedName>
</protein>
<keyword evidence="2" id="KW-0863">Zinc-finger</keyword>
<feature type="compositionally biased region" description="Polar residues" evidence="4">
    <location>
        <begin position="91"/>
        <end position="113"/>
    </location>
</feature>
<dbReference type="PANTHER" id="PTHR46524">
    <property type="entry name" value="CW-TYPE ZINC FINGER"/>
    <property type="match status" value="1"/>
</dbReference>
<feature type="compositionally biased region" description="Basic and acidic residues" evidence="4">
    <location>
        <begin position="928"/>
        <end position="942"/>
    </location>
</feature>
<feature type="region of interest" description="Disordered" evidence="4">
    <location>
        <begin position="745"/>
        <end position="800"/>
    </location>
</feature>
<dbReference type="EMBL" id="JANJYI010000006">
    <property type="protein sequence ID" value="KAK2646164.1"/>
    <property type="molecule type" value="Genomic_DNA"/>
</dbReference>
<dbReference type="InterPro" id="IPR055300">
    <property type="entry name" value="CWZF3/5/7"/>
</dbReference>
<feature type="compositionally biased region" description="Basic and acidic residues" evidence="4">
    <location>
        <begin position="952"/>
        <end position="964"/>
    </location>
</feature>
<dbReference type="Pfam" id="PF24756">
    <property type="entry name" value="THD_CWZF3-5-7"/>
    <property type="match status" value="1"/>
</dbReference>
<name>A0AAD9U1G5_9ROSI</name>
<dbReference type="InterPro" id="IPR056406">
    <property type="entry name" value="THD_CWZF3/5/7"/>
</dbReference>
<gene>
    <name evidence="6" type="ORF">Ddye_021359</name>
</gene>
<evidence type="ECO:0000259" key="5">
    <source>
        <dbReference type="PROSITE" id="PS51050"/>
    </source>
</evidence>
<feature type="region of interest" description="Disordered" evidence="4">
    <location>
        <begin position="838"/>
        <end position="861"/>
    </location>
</feature>
<keyword evidence="3" id="KW-0862">Zinc</keyword>
<feature type="compositionally biased region" description="Polar residues" evidence="4">
    <location>
        <begin position="222"/>
        <end position="234"/>
    </location>
</feature>
<evidence type="ECO:0000313" key="7">
    <source>
        <dbReference type="Proteomes" id="UP001280121"/>
    </source>
</evidence>
<feature type="compositionally biased region" description="Polar residues" evidence="4">
    <location>
        <begin position="768"/>
        <end position="800"/>
    </location>
</feature>
<feature type="domain" description="CW-type" evidence="5">
    <location>
        <begin position="641"/>
        <end position="694"/>
    </location>
</feature>
<feature type="region of interest" description="Disordered" evidence="4">
    <location>
        <begin position="87"/>
        <end position="128"/>
    </location>
</feature>
<dbReference type="GO" id="GO:0008270">
    <property type="term" value="F:zinc ion binding"/>
    <property type="evidence" value="ECO:0007669"/>
    <property type="project" value="UniProtKB-KW"/>
</dbReference>
<organism evidence="6 7">
    <name type="scientific">Dipteronia dyeriana</name>
    <dbReference type="NCBI Taxonomy" id="168575"/>
    <lineage>
        <taxon>Eukaryota</taxon>
        <taxon>Viridiplantae</taxon>
        <taxon>Streptophyta</taxon>
        <taxon>Embryophyta</taxon>
        <taxon>Tracheophyta</taxon>
        <taxon>Spermatophyta</taxon>
        <taxon>Magnoliopsida</taxon>
        <taxon>eudicotyledons</taxon>
        <taxon>Gunneridae</taxon>
        <taxon>Pentapetalae</taxon>
        <taxon>rosids</taxon>
        <taxon>malvids</taxon>
        <taxon>Sapindales</taxon>
        <taxon>Sapindaceae</taxon>
        <taxon>Hippocastanoideae</taxon>
        <taxon>Acereae</taxon>
        <taxon>Dipteronia</taxon>
    </lineage>
</organism>
<evidence type="ECO:0000256" key="4">
    <source>
        <dbReference type="SAM" id="MobiDB-lite"/>
    </source>
</evidence>
<dbReference type="PROSITE" id="PS51050">
    <property type="entry name" value="ZF_CW"/>
    <property type="match status" value="1"/>
</dbReference>
<accession>A0AAD9U1G5</accession>
<dbReference type="InterPro" id="IPR011124">
    <property type="entry name" value="Znf_CW"/>
</dbReference>
<evidence type="ECO:0000256" key="2">
    <source>
        <dbReference type="ARBA" id="ARBA00022771"/>
    </source>
</evidence>
<feature type="region of interest" description="Disordered" evidence="4">
    <location>
        <begin position="201"/>
        <end position="234"/>
    </location>
</feature>
<proteinExistence type="predicted"/>